<keyword evidence="17" id="KW-0969">Cilium</keyword>
<dbReference type="Pfam" id="PF01514">
    <property type="entry name" value="YscJ_FliF"/>
    <property type="match status" value="1"/>
</dbReference>
<gene>
    <name evidence="17" type="primary">fliF</name>
    <name evidence="17" type="ORF">FcAc13_10215</name>
</gene>
<dbReference type="PANTHER" id="PTHR30046">
    <property type="entry name" value="FLAGELLAR M-RING PROTEIN"/>
    <property type="match status" value="1"/>
</dbReference>
<keyword evidence="17" id="KW-0966">Cell projection</keyword>
<evidence type="ECO:0000256" key="11">
    <source>
        <dbReference type="ARBA" id="ARBA00025936"/>
    </source>
</evidence>
<comment type="caution">
    <text evidence="17">The sequence shown here is derived from an EMBL/GenBank/DDBJ whole genome shotgun (WGS) entry which is preliminary data.</text>
</comment>
<evidence type="ECO:0000256" key="9">
    <source>
        <dbReference type="ARBA" id="ARBA00023136"/>
    </source>
</evidence>
<protein>
    <recommendedName>
        <fullName evidence="5 12">Flagellar M-ring protein</fullName>
    </recommendedName>
</protein>
<evidence type="ECO:0000256" key="3">
    <source>
        <dbReference type="ARBA" id="ARBA00004651"/>
    </source>
</evidence>
<feature type="region of interest" description="Disordered" evidence="13">
    <location>
        <begin position="298"/>
        <end position="336"/>
    </location>
</feature>
<dbReference type="InterPro" id="IPR013556">
    <property type="entry name" value="Flag_M-ring_C"/>
</dbReference>
<keyword evidence="6" id="KW-1003">Cell membrane</keyword>
<evidence type="ECO:0000313" key="17">
    <source>
        <dbReference type="EMBL" id="MBC9131677.1"/>
    </source>
</evidence>
<dbReference type="InterPro" id="IPR006182">
    <property type="entry name" value="FliF_N_dom"/>
</dbReference>
<evidence type="ECO:0000256" key="8">
    <source>
        <dbReference type="ARBA" id="ARBA00022989"/>
    </source>
</evidence>
<keyword evidence="9 14" id="KW-0472">Membrane</keyword>
<dbReference type="InterPro" id="IPR043427">
    <property type="entry name" value="YscJ/FliF"/>
</dbReference>
<dbReference type="Gene3D" id="3.30.300.30">
    <property type="match status" value="1"/>
</dbReference>
<dbReference type="InterPro" id="IPR045851">
    <property type="entry name" value="AMP-bd_C_sf"/>
</dbReference>
<organism evidence="17 18">
    <name type="scientific">Frischella japonica</name>
    <dbReference type="NCBI Taxonomy" id="2741544"/>
    <lineage>
        <taxon>Bacteria</taxon>
        <taxon>Pseudomonadati</taxon>
        <taxon>Pseudomonadota</taxon>
        <taxon>Gammaproteobacteria</taxon>
        <taxon>Orbales</taxon>
        <taxon>Orbaceae</taxon>
        <taxon>Frischella</taxon>
    </lineage>
</organism>
<feature type="domain" description="Flagellar M-ring C-terminal" evidence="16">
    <location>
        <begin position="258"/>
        <end position="453"/>
    </location>
</feature>
<evidence type="ECO:0000256" key="6">
    <source>
        <dbReference type="ARBA" id="ARBA00022475"/>
    </source>
</evidence>
<keyword evidence="10 12" id="KW-0975">Bacterial flagellum</keyword>
<comment type="subunit">
    <text evidence="11">The basal body constitutes a major portion of the flagellar organelle and consists of four rings (L,P,S, and M) mounted on a central rod. The M ring is integral to the inner membrane of the cell and may be connected to the flagellar rod via the S ring. The S (supramembrane ring) lies just distal to the M ring. The L and P rings lie in the outer membrane and the periplasmic space, respectively.</text>
</comment>
<accession>A0ABR7QZN0</accession>
<keyword evidence="8 14" id="KW-1133">Transmembrane helix</keyword>
<dbReference type="EMBL" id="JABURY010000019">
    <property type="protein sequence ID" value="MBC9131677.1"/>
    <property type="molecule type" value="Genomic_DNA"/>
</dbReference>
<evidence type="ECO:0000259" key="15">
    <source>
        <dbReference type="Pfam" id="PF01514"/>
    </source>
</evidence>
<reference evidence="17 18" key="1">
    <citation type="submission" date="2020-06" db="EMBL/GenBank/DDBJ databases">
        <title>Frischella cerana isolated from Apis cerana gut homogenate.</title>
        <authorList>
            <person name="Wolter L.A."/>
            <person name="Suenami S."/>
            <person name="Miyazaki R."/>
        </authorList>
    </citation>
    <scope>NUCLEOTIDE SEQUENCE [LARGE SCALE GENOMIC DNA]</scope>
    <source>
        <strain evidence="17 18">Ac13</strain>
    </source>
</reference>
<evidence type="ECO:0000256" key="4">
    <source>
        <dbReference type="ARBA" id="ARBA00007971"/>
    </source>
</evidence>
<evidence type="ECO:0000256" key="10">
    <source>
        <dbReference type="ARBA" id="ARBA00023143"/>
    </source>
</evidence>
<keyword evidence="7 14" id="KW-0812">Transmembrane</keyword>
<dbReference type="RefSeq" id="WP_187756117.1">
    <property type="nucleotide sequence ID" value="NZ_JABURY010000019.1"/>
</dbReference>
<evidence type="ECO:0000313" key="18">
    <source>
        <dbReference type="Proteomes" id="UP000651208"/>
    </source>
</evidence>
<dbReference type="PRINTS" id="PR01009">
    <property type="entry name" value="FLGMRINGFLIF"/>
</dbReference>
<evidence type="ECO:0000256" key="7">
    <source>
        <dbReference type="ARBA" id="ARBA00022692"/>
    </source>
</evidence>
<keyword evidence="18" id="KW-1185">Reference proteome</keyword>
<feature type="domain" description="Flagellar M-ring N-terminal" evidence="15">
    <location>
        <begin position="50"/>
        <end position="224"/>
    </location>
</feature>
<feature type="transmembrane region" description="Helical" evidence="14">
    <location>
        <begin position="29"/>
        <end position="49"/>
    </location>
</feature>
<name>A0ABR7QZN0_9GAMM</name>
<proteinExistence type="inferred from homology"/>
<evidence type="ECO:0000256" key="5">
    <source>
        <dbReference type="ARBA" id="ARBA00017949"/>
    </source>
</evidence>
<dbReference type="InterPro" id="IPR000067">
    <property type="entry name" value="FlgMring_FliF"/>
</dbReference>
<comment type="subcellular location">
    <subcellularLocation>
        <location evidence="2 12">Bacterial flagellum basal body</location>
    </subcellularLocation>
    <subcellularLocation>
        <location evidence="3">Cell membrane</location>
        <topology evidence="3">Multi-pass membrane protein</topology>
    </subcellularLocation>
</comment>
<comment type="similarity">
    <text evidence="4 12">Belongs to the FliF family.</text>
</comment>
<evidence type="ECO:0000256" key="12">
    <source>
        <dbReference type="PIRNR" id="PIRNR004862"/>
    </source>
</evidence>
<evidence type="ECO:0000259" key="16">
    <source>
        <dbReference type="Pfam" id="PF08345"/>
    </source>
</evidence>
<sequence length="575" mass="64768">MNTQTVGNKGDQTNNALSFITKLKQNPKMLLLISGVVIIAIIMMALLWLKEEKYGVLFSNINDKDGGEIVGQLEKMNIPYRFSSGGSTILIPDNRVYDTRLRLAQQGLPKGGAIGFELLDKERFGMSQFTEQINYQRALEGELSRTIATINSIETARVHLAMPKSSLFVRERKQPSASVTLTLHSGRTLSQGQIDAIVHLIASSVPEMVEDKVTIIDQYGHLLTGEQLRNITLNASQIDFAERIEKRIGERIVKIVSSVVGKNNVNVQVTADIDFSRQESTMETYDPNSDIAHQTIRSKHQVENRQSGSEKGVGGVPGALSNQPVPTPGAPIDGEQDKTLSAETAENHKYSQQLNNTLNFEVNRHVVHSQIPEGRIKRLSVAVLVNYQAVEKVSEPKEDEELEESDESEKPSLTIEYEQLDDEVLKNIEALARQAMGYSQARGDTLTVANLKFNDQPAITDETIAFWQTPAFFELMKMLLQYGIWILMGWLAWRKVLRPIWSKWQKHILPSQESNSDVVDSSEEESHFKAYSKQQQKIFEDSMQQQQYIREMVSKDPRVLALIIRGWMNKEGGNK</sequence>
<evidence type="ECO:0000256" key="2">
    <source>
        <dbReference type="ARBA" id="ARBA00004117"/>
    </source>
</evidence>
<keyword evidence="17" id="KW-0282">Flagellum</keyword>
<dbReference type="PIRSF" id="PIRSF004862">
    <property type="entry name" value="FliF"/>
    <property type="match status" value="1"/>
</dbReference>
<evidence type="ECO:0000256" key="1">
    <source>
        <dbReference type="ARBA" id="ARBA00003820"/>
    </source>
</evidence>
<dbReference type="Proteomes" id="UP000651208">
    <property type="component" value="Unassembled WGS sequence"/>
</dbReference>
<evidence type="ECO:0000256" key="13">
    <source>
        <dbReference type="SAM" id="MobiDB-lite"/>
    </source>
</evidence>
<dbReference type="PANTHER" id="PTHR30046:SF0">
    <property type="entry name" value="FLAGELLAR M-RING PROTEIN"/>
    <property type="match status" value="1"/>
</dbReference>
<evidence type="ECO:0000256" key="14">
    <source>
        <dbReference type="SAM" id="Phobius"/>
    </source>
</evidence>
<dbReference type="Pfam" id="PF08345">
    <property type="entry name" value="YscJ_FliF_C"/>
    <property type="match status" value="1"/>
</dbReference>
<comment type="function">
    <text evidence="1 12">The M ring may be actively involved in energy transduction.</text>
</comment>
<dbReference type="NCBIfam" id="TIGR00206">
    <property type="entry name" value="fliF"/>
    <property type="match status" value="1"/>
</dbReference>